<dbReference type="InterPro" id="IPR004609">
    <property type="entry name" value="ATP-dep_DNA_helicase_RecG"/>
</dbReference>
<dbReference type="NCBIfam" id="NF008168">
    <property type="entry name" value="PRK10917.2-2"/>
    <property type="match status" value="1"/>
</dbReference>
<dbReference type="EC" id="5.6.2.4" evidence="13 15"/>
<comment type="catalytic activity">
    <reaction evidence="12 15">
        <text>Couples ATP hydrolysis with the unwinding of duplex DNA by translocating in the 3'-5' direction.</text>
        <dbReference type="EC" id="5.6.2.4"/>
    </reaction>
</comment>
<reference evidence="18" key="2">
    <citation type="submission" date="2006-05" db="EMBL/GenBank/DDBJ databases">
        <title>Sequencing of the draft genome and assembly of Desulfuromonas acetoxidans DSM 684.</title>
        <authorList>
            <consortium name="US DOE Joint Genome Institute (JGI-PGF)"/>
            <person name="Copeland A."/>
            <person name="Lucas S."/>
            <person name="Lapidus A."/>
            <person name="Barry K."/>
            <person name="Detter J.C."/>
            <person name="Glavina del Rio T."/>
            <person name="Hammon N."/>
            <person name="Israni S."/>
            <person name="Dalin E."/>
            <person name="Tice H."/>
            <person name="Bruce D."/>
            <person name="Pitluck S."/>
            <person name="Richardson P."/>
        </authorList>
    </citation>
    <scope>NUCLEOTIDE SEQUENCE [LARGE SCALE GENOMIC DNA]</scope>
    <source>
        <strain evidence="18">DSM 684</strain>
    </source>
</reference>
<evidence type="ECO:0000256" key="9">
    <source>
        <dbReference type="ARBA" id="ARBA00023172"/>
    </source>
</evidence>
<keyword evidence="19" id="KW-1185">Reference proteome</keyword>
<evidence type="ECO:0000259" key="16">
    <source>
        <dbReference type="PROSITE" id="PS51192"/>
    </source>
</evidence>
<evidence type="ECO:0000256" key="12">
    <source>
        <dbReference type="ARBA" id="ARBA00034617"/>
    </source>
</evidence>
<dbReference type="InterPro" id="IPR012340">
    <property type="entry name" value="NA-bd_OB-fold"/>
</dbReference>
<evidence type="ECO:0000313" key="18">
    <source>
        <dbReference type="EMBL" id="EAT16307.1"/>
    </source>
</evidence>
<keyword evidence="9 15" id="KW-0233">DNA recombination</keyword>
<evidence type="ECO:0000256" key="1">
    <source>
        <dbReference type="ARBA" id="ARBA00007504"/>
    </source>
</evidence>
<proteinExistence type="inferred from homology"/>
<dbReference type="OrthoDB" id="9804325at2"/>
<keyword evidence="6 15" id="KW-0347">Helicase</keyword>
<evidence type="ECO:0000256" key="8">
    <source>
        <dbReference type="ARBA" id="ARBA00023125"/>
    </source>
</evidence>
<keyword evidence="7 15" id="KW-0067">ATP-binding</keyword>
<comment type="similarity">
    <text evidence="1 15">Belongs to the helicase family. RecG subfamily.</text>
</comment>
<keyword evidence="4 15" id="KW-0227">DNA damage</keyword>
<dbReference type="SUPFAM" id="SSF50249">
    <property type="entry name" value="Nucleic acid-binding proteins"/>
    <property type="match status" value="1"/>
</dbReference>
<dbReference type="RefSeq" id="WP_005998849.1">
    <property type="nucleotide sequence ID" value="NZ_AAEW02000005.1"/>
</dbReference>
<dbReference type="SMART" id="SM00487">
    <property type="entry name" value="DEXDc"/>
    <property type="match status" value="1"/>
</dbReference>
<dbReference type="InterPro" id="IPR045562">
    <property type="entry name" value="RecG_dom3_C"/>
</dbReference>
<evidence type="ECO:0000256" key="10">
    <source>
        <dbReference type="ARBA" id="ARBA00023204"/>
    </source>
</evidence>
<dbReference type="NCBIfam" id="TIGR00643">
    <property type="entry name" value="recG"/>
    <property type="match status" value="1"/>
</dbReference>
<sequence length="704" mass="79199">MGHHTSQSADLNTPLSSLRGVGPKLCEKLTRLGLHTVEDLLYTLPHRYEDRRHFSTINQLKPGEPGQFRGKILNADEVPIGRGRQKLFEVVVGDDTGQMLLKWFHYRRDWMKKNYTPGRIVQVYGEVRFYSGRREILHPEIDFNDATDSASLRILPVYPLTEGLSQKQLRNFCQQAVADYADSVPTHLPEWVMKKRDLLPLNQALLHCHCPPVDSDFLCLQQGQDPARRTLVYDEFFYLQLGLTLRRQGVQVEQGRAFTLEHRYTQPLAKALPFSLTAAQKRVLGEIKQDMLAPHPMNRLIQGDVGSGKTIVALMAALIAVENGAQAAVLAPTEILAEQHYNQFHHWMTQLGLHCALLTGSTPKSERQTLLDGLAHGEIKLLVGTHAILQPDVTFADLGLVIIDEQHRFGVQQRHQLRKKGHNPDTLVMTATPIPRTLSLTLYGDLAMSVIDELPPGRTPITTRIARSSQRPQLLDFVRRELDKGHQVYFVYPLVEESERSELKAATEAFEALEKELGSEYSGGLLHGRLHPRDKEAVMDKFKQGQIHYLVATTVIEVGIDVPNASAMVIEHAERFGLAQLHQLRGRVGRGAAKSYCVLVPSEQCSHDGQQRLNIMQSSNDGFVIAEADLELRGPGEFLGTRQAGIENFRVANLLRDASLLEQAREDALQLIEQDDFLTSPQYYAVRETLKQRWGSRLELASVG</sequence>
<dbReference type="SUPFAM" id="SSF52540">
    <property type="entry name" value="P-loop containing nucleoside triphosphate hydrolases"/>
    <property type="match status" value="2"/>
</dbReference>
<dbReference type="Pfam" id="PF19833">
    <property type="entry name" value="RecG_dom3_C"/>
    <property type="match status" value="1"/>
</dbReference>
<dbReference type="Pfam" id="PF17191">
    <property type="entry name" value="RecG_wedge"/>
    <property type="match status" value="1"/>
</dbReference>
<dbReference type="CDD" id="cd18811">
    <property type="entry name" value="SF2_C_RecG"/>
    <property type="match status" value="1"/>
</dbReference>
<dbReference type="PANTHER" id="PTHR47964">
    <property type="entry name" value="ATP-DEPENDENT DNA HELICASE HOMOLOG RECG, CHLOROPLASTIC"/>
    <property type="match status" value="1"/>
</dbReference>
<evidence type="ECO:0000256" key="7">
    <source>
        <dbReference type="ARBA" id="ARBA00022840"/>
    </source>
</evidence>
<dbReference type="Proteomes" id="UP000005695">
    <property type="component" value="Unassembled WGS sequence"/>
</dbReference>
<protein>
    <recommendedName>
        <fullName evidence="2 15">ATP-dependent DNA helicase RecG</fullName>
        <ecNumber evidence="13 15">5.6.2.4</ecNumber>
    </recommendedName>
</protein>
<dbReference type="InterPro" id="IPR014001">
    <property type="entry name" value="Helicase_ATP-bd"/>
</dbReference>
<dbReference type="InterPro" id="IPR033454">
    <property type="entry name" value="RecG_wedge"/>
</dbReference>
<dbReference type="Pfam" id="PF00271">
    <property type="entry name" value="Helicase_C"/>
    <property type="match status" value="1"/>
</dbReference>
<evidence type="ECO:0000256" key="5">
    <source>
        <dbReference type="ARBA" id="ARBA00022801"/>
    </source>
</evidence>
<evidence type="ECO:0000256" key="3">
    <source>
        <dbReference type="ARBA" id="ARBA00022741"/>
    </source>
</evidence>
<keyword evidence="8" id="KW-0238">DNA-binding</keyword>
<dbReference type="EMBL" id="AAEW02000005">
    <property type="protein sequence ID" value="EAT16307.1"/>
    <property type="molecule type" value="Genomic_DNA"/>
</dbReference>
<evidence type="ECO:0000313" key="19">
    <source>
        <dbReference type="Proteomes" id="UP000005695"/>
    </source>
</evidence>
<accession>Q1K1T1</accession>
<dbReference type="GO" id="GO:0006281">
    <property type="term" value="P:DNA repair"/>
    <property type="evidence" value="ECO:0007669"/>
    <property type="project" value="UniProtKB-UniRule"/>
</dbReference>
<evidence type="ECO:0000259" key="17">
    <source>
        <dbReference type="PROSITE" id="PS51194"/>
    </source>
</evidence>
<dbReference type="GO" id="GO:0005524">
    <property type="term" value="F:ATP binding"/>
    <property type="evidence" value="ECO:0007669"/>
    <property type="project" value="UniProtKB-KW"/>
</dbReference>
<feature type="domain" description="Helicase C-terminal" evidence="17">
    <location>
        <begin position="470"/>
        <end position="631"/>
    </location>
</feature>
<dbReference type="InterPro" id="IPR001650">
    <property type="entry name" value="Helicase_C-like"/>
</dbReference>
<evidence type="ECO:0000256" key="15">
    <source>
        <dbReference type="RuleBase" id="RU363016"/>
    </source>
</evidence>
<dbReference type="PROSITE" id="PS51192">
    <property type="entry name" value="HELICASE_ATP_BIND_1"/>
    <property type="match status" value="1"/>
</dbReference>
<feature type="domain" description="Helicase ATP-binding" evidence="16">
    <location>
        <begin position="290"/>
        <end position="451"/>
    </location>
</feature>
<reference evidence="18" key="1">
    <citation type="submission" date="2006-05" db="EMBL/GenBank/DDBJ databases">
        <title>Annotation of the draft genome assembly of Desulfuromonas acetoxidans DSM 684.</title>
        <authorList>
            <consortium name="US DOE Joint Genome Institute (JGI-ORNL)"/>
            <person name="Larimer F."/>
            <person name="Land M."/>
            <person name="Hauser L."/>
        </authorList>
    </citation>
    <scope>NUCLEOTIDE SEQUENCE [LARGE SCALE GENOMIC DNA]</scope>
    <source>
        <strain evidence="18">DSM 684</strain>
    </source>
</reference>
<dbReference type="GO" id="GO:0043138">
    <property type="term" value="F:3'-5' DNA helicase activity"/>
    <property type="evidence" value="ECO:0007669"/>
    <property type="project" value="UniProtKB-EC"/>
</dbReference>
<dbReference type="PANTHER" id="PTHR47964:SF1">
    <property type="entry name" value="ATP-DEPENDENT DNA HELICASE HOMOLOG RECG, CHLOROPLASTIC"/>
    <property type="match status" value="1"/>
</dbReference>
<evidence type="ECO:0000256" key="4">
    <source>
        <dbReference type="ARBA" id="ARBA00022763"/>
    </source>
</evidence>
<dbReference type="AlphaFoldDB" id="Q1K1T1"/>
<dbReference type="SMART" id="SM00490">
    <property type="entry name" value="HELICc"/>
    <property type="match status" value="1"/>
</dbReference>
<gene>
    <name evidence="18" type="ORF">Dace_1771</name>
</gene>
<evidence type="ECO:0000256" key="2">
    <source>
        <dbReference type="ARBA" id="ARBA00017846"/>
    </source>
</evidence>
<dbReference type="GO" id="GO:0003677">
    <property type="term" value="F:DNA binding"/>
    <property type="evidence" value="ECO:0007669"/>
    <property type="project" value="UniProtKB-KW"/>
</dbReference>
<dbReference type="InterPro" id="IPR027417">
    <property type="entry name" value="P-loop_NTPase"/>
</dbReference>
<keyword evidence="5 15" id="KW-0378">Hydrolase</keyword>
<keyword evidence="10 15" id="KW-0234">DNA repair</keyword>
<evidence type="ECO:0000256" key="6">
    <source>
        <dbReference type="ARBA" id="ARBA00022806"/>
    </source>
</evidence>
<evidence type="ECO:0000256" key="14">
    <source>
        <dbReference type="ARBA" id="ARBA00048988"/>
    </source>
</evidence>
<evidence type="ECO:0000256" key="11">
    <source>
        <dbReference type="ARBA" id="ARBA00023235"/>
    </source>
</evidence>
<comment type="caution">
    <text evidence="18">The sequence shown here is derived from an EMBL/GenBank/DDBJ whole genome shotgun (WGS) entry which is preliminary data.</text>
</comment>
<dbReference type="NCBIfam" id="NF008165">
    <property type="entry name" value="PRK10917.1-3"/>
    <property type="match status" value="1"/>
</dbReference>
<dbReference type="GO" id="GO:0016887">
    <property type="term" value="F:ATP hydrolysis activity"/>
    <property type="evidence" value="ECO:0007669"/>
    <property type="project" value="RHEA"/>
</dbReference>
<evidence type="ECO:0000256" key="13">
    <source>
        <dbReference type="ARBA" id="ARBA00034808"/>
    </source>
</evidence>
<organism evidence="18 19">
    <name type="scientific">Desulfuromonas acetoxidans (strain DSM 684 / 11070)</name>
    <dbReference type="NCBI Taxonomy" id="281689"/>
    <lineage>
        <taxon>Bacteria</taxon>
        <taxon>Pseudomonadati</taxon>
        <taxon>Thermodesulfobacteriota</taxon>
        <taxon>Desulfuromonadia</taxon>
        <taxon>Desulfuromonadales</taxon>
        <taxon>Desulfuromonadaceae</taxon>
        <taxon>Desulfuromonas</taxon>
    </lineage>
</organism>
<dbReference type="Pfam" id="PF00270">
    <property type="entry name" value="DEAD"/>
    <property type="match status" value="1"/>
</dbReference>
<comment type="function">
    <text evidence="15">Plays a critical role in recombination and DNA repair. Helps process Holliday junction intermediates to mature products by catalyzing branch migration. Has replication fork regression activity, unwinds stalled or blocked replication forks to make a HJ that can be resolved. Has a DNA unwinding activity characteristic of a DNA helicase with 3'-5' polarity.</text>
</comment>
<name>Q1K1T1_DESA6</name>
<dbReference type="PROSITE" id="PS51194">
    <property type="entry name" value="HELICASE_CTER"/>
    <property type="match status" value="1"/>
</dbReference>
<keyword evidence="11" id="KW-0413">Isomerase</keyword>
<keyword evidence="3 15" id="KW-0547">Nucleotide-binding</keyword>
<dbReference type="Gene3D" id="3.40.50.300">
    <property type="entry name" value="P-loop containing nucleotide triphosphate hydrolases"/>
    <property type="match status" value="2"/>
</dbReference>
<dbReference type="GO" id="GO:0006310">
    <property type="term" value="P:DNA recombination"/>
    <property type="evidence" value="ECO:0007669"/>
    <property type="project" value="UniProtKB-UniRule"/>
</dbReference>
<dbReference type="InterPro" id="IPR047112">
    <property type="entry name" value="RecG/Mfd"/>
</dbReference>
<dbReference type="CDD" id="cd17992">
    <property type="entry name" value="DEXHc_RecG"/>
    <property type="match status" value="1"/>
</dbReference>
<dbReference type="CDD" id="cd04488">
    <property type="entry name" value="RecG_wedge_OBF"/>
    <property type="match status" value="1"/>
</dbReference>
<dbReference type="InterPro" id="IPR011545">
    <property type="entry name" value="DEAD/DEAH_box_helicase_dom"/>
</dbReference>
<dbReference type="Gene3D" id="2.40.50.140">
    <property type="entry name" value="Nucleic acid-binding proteins"/>
    <property type="match status" value="1"/>
</dbReference>
<comment type="catalytic activity">
    <reaction evidence="14 15">
        <text>ATP + H2O = ADP + phosphate + H(+)</text>
        <dbReference type="Rhea" id="RHEA:13065"/>
        <dbReference type="ChEBI" id="CHEBI:15377"/>
        <dbReference type="ChEBI" id="CHEBI:15378"/>
        <dbReference type="ChEBI" id="CHEBI:30616"/>
        <dbReference type="ChEBI" id="CHEBI:43474"/>
        <dbReference type="ChEBI" id="CHEBI:456216"/>
        <dbReference type="EC" id="5.6.2.4"/>
    </reaction>
</comment>